<feature type="domain" description="PAS" evidence="11">
    <location>
        <begin position="361"/>
        <end position="422"/>
    </location>
</feature>
<dbReference type="SUPFAM" id="SSF55874">
    <property type="entry name" value="ATPase domain of HSP90 chaperone/DNA topoisomerase II/histidine kinase"/>
    <property type="match status" value="1"/>
</dbReference>
<evidence type="ECO:0000256" key="2">
    <source>
        <dbReference type="ARBA" id="ARBA00004370"/>
    </source>
</evidence>
<comment type="catalytic activity">
    <reaction evidence="1">
        <text>ATP + protein L-histidine = ADP + protein N-phospho-L-histidine.</text>
        <dbReference type="EC" id="2.7.13.3"/>
    </reaction>
</comment>
<evidence type="ECO:0000256" key="8">
    <source>
        <dbReference type="SAM" id="Phobius"/>
    </source>
</evidence>
<keyword evidence="8" id="KW-1133">Transmembrane helix</keyword>
<protein>
    <recommendedName>
        <fullName evidence="3">histidine kinase</fullName>
        <ecNumber evidence="3">2.7.13.3</ecNumber>
    </recommendedName>
</protein>
<dbReference type="PANTHER" id="PTHR45339:SF1">
    <property type="entry name" value="HYBRID SIGNAL TRANSDUCTION HISTIDINE KINASE J"/>
    <property type="match status" value="1"/>
</dbReference>
<comment type="subcellular location">
    <subcellularLocation>
        <location evidence="2">Membrane</location>
    </subcellularLocation>
</comment>
<keyword evidence="14" id="KW-1185">Reference proteome</keyword>
<dbReference type="OrthoDB" id="9789782at2"/>
<evidence type="ECO:0000259" key="11">
    <source>
        <dbReference type="PROSITE" id="PS50112"/>
    </source>
</evidence>
<feature type="transmembrane region" description="Helical" evidence="8">
    <location>
        <begin position="264"/>
        <end position="286"/>
    </location>
</feature>
<accession>A0A512IPZ7</accession>
<feature type="domain" description="Response regulatory" evidence="10">
    <location>
        <begin position="732"/>
        <end position="849"/>
    </location>
</feature>
<dbReference type="Pfam" id="PF08447">
    <property type="entry name" value="PAS_3"/>
    <property type="match status" value="1"/>
</dbReference>
<dbReference type="Gene3D" id="3.30.450.20">
    <property type="entry name" value="PAS domain"/>
    <property type="match status" value="2"/>
</dbReference>
<feature type="transmembrane region" description="Helical" evidence="8">
    <location>
        <begin position="20"/>
        <end position="43"/>
    </location>
</feature>
<dbReference type="InterPro" id="IPR011006">
    <property type="entry name" value="CheY-like_superfamily"/>
</dbReference>
<keyword evidence="8" id="KW-0472">Membrane</keyword>
<dbReference type="PROSITE" id="PS50885">
    <property type="entry name" value="HAMP"/>
    <property type="match status" value="1"/>
</dbReference>
<dbReference type="SUPFAM" id="SSF52172">
    <property type="entry name" value="CheY-like"/>
    <property type="match status" value="1"/>
</dbReference>
<dbReference type="CDD" id="cd00082">
    <property type="entry name" value="HisKA"/>
    <property type="match status" value="1"/>
</dbReference>
<dbReference type="GO" id="GO:0016020">
    <property type="term" value="C:membrane"/>
    <property type="evidence" value="ECO:0007669"/>
    <property type="project" value="UniProtKB-SubCell"/>
</dbReference>
<dbReference type="EMBL" id="BJZT01000021">
    <property type="protein sequence ID" value="GEO99708.1"/>
    <property type="molecule type" value="Genomic_DNA"/>
</dbReference>
<dbReference type="InterPro" id="IPR001789">
    <property type="entry name" value="Sig_transdc_resp-reg_receiver"/>
</dbReference>
<dbReference type="InterPro" id="IPR000014">
    <property type="entry name" value="PAS"/>
</dbReference>
<dbReference type="Proteomes" id="UP000321258">
    <property type="component" value="Unassembled WGS sequence"/>
</dbReference>
<name>A0A512IPZ7_9HYPH</name>
<dbReference type="CDD" id="cd17546">
    <property type="entry name" value="REC_hyHK_CKI1_RcsC-like"/>
    <property type="match status" value="1"/>
</dbReference>
<dbReference type="PROSITE" id="PS50112">
    <property type="entry name" value="PAS"/>
    <property type="match status" value="1"/>
</dbReference>
<feature type="domain" description="HAMP" evidence="12">
    <location>
        <begin position="287"/>
        <end position="338"/>
    </location>
</feature>
<dbReference type="SMART" id="SM00091">
    <property type="entry name" value="PAS"/>
    <property type="match status" value="1"/>
</dbReference>
<sequence length="982" mass="103029">MGQRTFGMIGAGRTHSLVGLFARLAFALAIPLAIFTAVAAFCYGQSEHARLTTVGRLTGDHLRERVDRELAEMTAIARTLATSPAIDAGDDAAFDAQARAVIDVDTATVVLADLDGRHRVHTRAEPGRTLPTIPRPAIVAAVTASRQPYVSGLMVSGLTGRRIVGVHAPVIRAGVVTKIVSVVVRVEHFETLIEQEGIGKPYSAAILDTDGRVIAATPGDPAAGADEPGAGGGTTTVHHAKHAPWTVVAGVESAALEAPLRLSLALLAGFAVLLAALGGLIALPAVRRVSAAMRALASAAEAVGQGSPVSLAASSIREIDVIGTALGTASRSLIEQRAAAVAAQASLEALVEERGRALEASRAHHRVLAENLSDVIVMSRHGSGALSSVSPSSARMFGYEPEAIKSFDIGDNIHPEDVAAVRGIDAALGAGQRSVTCLFRTRRHDGAWIWIESVTSRIASAGPDEPDVISVLRDVTERQGHAEELRISRDVAELAQAKAENANRAKSEFLAVMSHEIRTPLSTIKGFSELLADTAPLSAEQSRYIALVDDATATMLTAVEDIIDFARIEGGDLHVDPRPFGLAGAIEGVAAFLRPVAARRGVAVGATIAPDLPPHVLGDERRLRQILLNLLNVLLRSRRGGLVTISIQRRRGTQDRIGFSLSSSGGRAVATDAMGLGPIIAQRMIGLMGGRLETTAGGNEPSTYRFTLPFPAAEAPIPVPAAPGTVLGRPARLLVVEDHPINLEIACKLLERAGHLVDTACDGARAVAAVQEHSYDLVLMDVQMPEMDGLTATRRIRALQHPSRRVPILAMTAGVLPDQVKGFLEAGMNGHVAKPVDRKGLCAAVEAQLASSLVMETRRDSGGEAPTIFDRAAYDGLIASLGAEAAESALRGFVVLVEAVHGADPTSPGAARTDAETIAVAARRLGFLDLASAHDRLAEAAPGPAEQAALTRARVARDLARRVFDELARNDRSEARPQVALL</sequence>
<evidence type="ECO:0000313" key="13">
    <source>
        <dbReference type="EMBL" id="GEO99708.1"/>
    </source>
</evidence>
<keyword evidence="5" id="KW-0808">Transferase</keyword>
<evidence type="ECO:0000313" key="14">
    <source>
        <dbReference type="Proteomes" id="UP000321258"/>
    </source>
</evidence>
<dbReference type="PANTHER" id="PTHR45339">
    <property type="entry name" value="HYBRID SIGNAL TRANSDUCTION HISTIDINE KINASE J"/>
    <property type="match status" value="1"/>
</dbReference>
<dbReference type="SMART" id="SM00448">
    <property type="entry name" value="REC"/>
    <property type="match status" value="1"/>
</dbReference>
<evidence type="ECO:0000259" key="12">
    <source>
        <dbReference type="PROSITE" id="PS50885"/>
    </source>
</evidence>
<dbReference type="InterPro" id="IPR035965">
    <property type="entry name" value="PAS-like_dom_sf"/>
</dbReference>
<dbReference type="SUPFAM" id="SSF55785">
    <property type="entry name" value="PYP-like sensor domain (PAS domain)"/>
    <property type="match status" value="1"/>
</dbReference>
<dbReference type="InterPro" id="IPR005467">
    <property type="entry name" value="His_kinase_dom"/>
</dbReference>
<dbReference type="Pfam" id="PF00072">
    <property type="entry name" value="Response_reg"/>
    <property type="match status" value="1"/>
</dbReference>
<feature type="modified residue" description="4-aspartylphosphate" evidence="7">
    <location>
        <position position="781"/>
    </location>
</feature>
<proteinExistence type="predicted"/>
<evidence type="ECO:0000256" key="3">
    <source>
        <dbReference type="ARBA" id="ARBA00012438"/>
    </source>
</evidence>
<keyword evidence="8" id="KW-0812">Transmembrane</keyword>
<dbReference type="AlphaFoldDB" id="A0A512IPZ7"/>
<dbReference type="Gene3D" id="3.40.50.2300">
    <property type="match status" value="1"/>
</dbReference>
<dbReference type="SUPFAM" id="SSF47384">
    <property type="entry name" value="Homodimeric domain of signal transducing histidine kinase"/>
    <property type="match status" value="1"/>
</dbReference>
<evidence type="ECO:0000259" key="10">
    <source>
        <dbReference type="PROSITE" id="PS50110"/>
    </source>
</evidence>
<reference evidence="13 14" key="1">
    <citation type="submission" date="2019-07" db="EMBL/GenBank/DDBJ databases">
        <title>Whole genome shotgun sequence of Methylobacterium haplocladii NBRC 107714.</title>
        <authorList>
            <person name="Hosoyama A."/>
            <person name="Uohara A."/>
            <person name="Ohji S."/>
            <person name="Ichikawa N."/>
        </authorList>
    </citation>
    <scope>NUCLEOTIDE SEQUENCE [LARGE SCALE GENOMIC DNA]</scope>
    <source>
        <strain evidence="13 14">NBRC 107714</strain>
    </source>
</reference>
<dbReference type="PROSITE" id="PS50109">
    <property type="entry name" value="HIS_KIN"/>
    <property type="match status" value="1"/>
</dbReference>
<dbReference type="InterPro" id="IPR036890">
    <property type="entry name" value="HATPase_C_sf"/>
</dbReference>
<dbReference type="GO" id="GO:0000155">
    <property type="term" value="F:phosphorelay sensor kinase activity"/>
    <property type="evidence" value="ECO:0007669"/>
    <property type="project" value="InterPro"/>
</dbReference>
<dbReference type="SMART" id="SM00388">
    <property type="entry name" value="HisKA"/>
    <property type="match status" value="1"/>
</dbReference>
<organism evidence="13 14">
    <name type="scientific">Methylobacterium haplocladii</name>
    <dbReference type="NCBI Taxonomy" id="1176176"/>
    <lineage>
        <taxon>Bacteria</taxon>
        <taxon>Pseudomonadati</taxon>
        <taxon>Pseudomonadota</taxon>
        <taxon>Alphaproteobacteria</taxon>
        <taxon>Hyphomicrobiales</taxon>
        <taxon>Methylobacteriaceae</taxon>
        <taxon>Methylobacterium</taxon>
    </lineage>
</organism>
<keyword evidence="6" id="KW-0902">Two-component regulatory system</keyword>
<evidence type="ECO:0000259" key="9">
    <source>
        <dbReference type="PROSITE" id="PS50109"/>
    </source>
</evidence>
<dbReference type="CDD" id="cd00130">
    <property type="entry name" value="PAS"/>
    <property type="match status" value="1"/>
</dbReference>
<dbReference type="Pfam" id="PF00512">
    <property type="entry name" value="HisKA"/>
    <property type="match status" value="1"/>
</dbReference>
<dbReference type="Gene3D" id="3.30.565.10">
    <property type="entry name" value="Histidine kinase-like ATPase, C-terminal domain"/>
    <property type="match status" value="1"/>
</dbReference>
<evidence type="ECO:0000256" key="4">
    <source>
        <dbReference type="ARBA" id="ARBA00022553"/>
    </source>
</evidence>
<dbReference type="NCBIfam" id="TIGR00229">
    <property type="entry name" value="sensory_box"/>
    <property type="match status" value="1"/>
</dbReference>
<evidence type="ECO:0000256" key="1">
    <source>
        <dbReference type="ARBA" id="ARBA00000085"/>
    </source>
</evidence>
<dbReference type="PROSITE" id="PS50110">
    <property type="entry name" value="RESPONSE_REGULATORY"/>
    <property type="match status" value="1"/>
</dbReference>
<feature type="domain" description="Histidine kinase" evidence="9">
    <location>
        <begin position="512"/>
        <end position="712"/>
    </location>
</feature>
<keyword evidence="4 7" id="KW-0597">Phosphoprotein</keyword>
<dbReference type="Gene3D" id="1.10.287.130">
    <property type="match status" value="1"/>
</dbReference>
<dbReference type="InterPro" id="IPR003661">
    <property type="entry name" value="HisK_dim/P_dom"/>
</dbReference>
<dbReference type="EC" id="2.7.13.3" evidence="3"/>
<evidence type="ECO:0000256" key="7">
    <source>
        <dbReference type="PROSITE-ProRule" id="PRU00169"/>
    </source>
</evidence>
<dbReference type="InterPro" id="IPR003660">
    <property type="entry name" value="HAMP_dom"/>
</dbReference>
<evidence type="ECO:0000256" key="5">
    <source>
        <dbReference type="ARBA" id="ARBA00022679"/>
    </source>
</evidence>
<gene>
    <name evidence="13" type="ORF">MHA02_20960</name>
</gene>
<dbReference type="InterPro" id="IPR013655">
    <property type="entry name" value="PAS_fold_3"/>
</dbReference>
<dbReference type="InterPro" id="IPR036097">
    <property type="entry name" value="HisK_dim/P_sf"/>
</dbReference>
<evidence type="ECO:0000256" key="6">
    <source>
        <dbReference type="ARBA" id="ARBA00023012"/>
    </source>
</evidence>
<comment type="caution">
    <text evidence="13">The sequence shown here is derived from an EMBL/GenBank/DDBJ whole genome shotgun (WGS) entry which is preliminary data.</text>
</comment>